<dbReference type="EMBL" id="BAABCY010000064">
    <property type="protein sequence ID" value="GAA3573472.1"/>
    <property type="molecule type" value="Genomic_DNA"/>
</dbReference>
<evidence type="ECO:0000313" key="1">
    <source>
        <dbReference type="EMBL" id="GAA3573472.1"/>
    </source>
</evidence>
<accession>A0ABP6Y0I3</accession>
<organism evidence="1 2">
    <name type="scientific">Snuella lapsa</name>
    <dbReference type="NCBI Taxonomy" id="870481"/>
    <lineage>
        <taxon>Bacteria</taxon>
        <taxon>Pseudomonadati</taxon>
        <taxon>Bacteroidota</taxon>
        <taxon>Flavobacteriia</taxon>
        <taxon>Flavobacteriales</taxon>
        <taxon>Flavobacteriaceae</taxon>
        <taxon>Snuella</taxon>
    </lineage>
</organism>
<name>A0ABP6Y0I3_9FLAO</name>
<reference evidence="2" key="1">
    <citation type="journal article" date="2019" name="Int. J. Syst. Evol. Microbiol.">
        <title>The Global Catalogue of Microorganisms (GCM) 10K type strain sequencing project: providing services to taxonomists for standard genome sequencing and annotation.</title>
        <authorList>
            <consortium name="The Broad Institute Genomics Platform"/>
            <consortium name="The Broad Institute Genome Sequencing Center for Infectious Disease"/>
            <person name="Wu L."/>
            <person name="Ma J."/>
        </authorList>
    </citation>
    <scope>NUCLEOTIDE SEQUENCE [LARGE SCALE GENOMIC DNA]</scope>
    <source>
        <strain evidence="2">JCM 17111</strain>
    </source>
</reference>
<evidence type="ECO:0000313" key="2">
    <source>
        <dbReference type="Proteomes" id="UP001500954"/>
    </source>
</evidence>
<protein>
    <submittedName>
        <fullName evidence="1">Uncharacterized protein</fullName>
    </submittedName>
</protein>
<dbReference type="Proteomes" id="UP001500954">
    <property type="component" value="Unassembled WGS sequence"/>
</dbReference>
<sequence>MKNLTATKFVDRLKELLENYNLTTEQEYLNEILIPESKNSNLNLTKNFLSDLHNNYDLSGRTIGFDFLGRLNENFDYVFFAINDPFYIGLDKKTNEIIMYDMEFEKIHLKLAKNIEQFTQIILLIFEFGLPGWINEKQYSTDDRNNLLTKIKDITGSEYWTFYEQSYGN</sequence>
<proteinExistence type="predicted"/>
<comment type="caution">
    <text evidence="1">The sequence shown here is derived from an EMBL/GenBank/DDBJ whole genome shotgun (WGS) entry which is preliminary data.</text>
</comment>
<gene>
    <name evidence="1" type="ORF">GCM10022395_23450</name>
</gene>
<keyword evidence="2" id="KW-1185">Reference proteome</keyword>